<dbReference type="InterPro" id="IPR031322">
    <property type="entry name" value="Shikimate/glucono_kinase"/>
</dbReference>
<evidence type="ECO:0000256" key="8">
    <source>
        <dbReference type="ARBA" id="ARBA00022840"/>
    </source>
</evidence>
<keyword evidence="11" id="KW-0460">Magnesium</keyword>
<gene>
    <name evidence="11 13" type="primary">aroK</name>
    <name evidence="13" type="ORF">CPPEL_05295</name>
</gene>
<feature type="compositionally biased region" description="Basic and acidic residues" evidence="12">
    <location>
        <begin position="192"/>
        <end position="204"/>
    </location>
</feature>
<dbReference type="InterPro" id="IPR000623">
    <property type="entry name" value="Shikimate_kinase/TSH1"/>
</dbReference>
<dbReference type="UniPathway" id="UPA00053">
    <property type="reaction ID" value="UER00088"/>
</dbReference>
<keyword evidence="8 11" id="KW-0067">ATP-binding</keyword>
<dbReference type="Proteomes" id="UP000271426">
    <property type="component" value="Chromosome"/>
</dbReference>
<dbReference type="InterPro" id="IPR023000">
    <property type="entry name" value="Shikimate_kinase_CS"/>
</dbReference>
<dbReference type="CDD" id="cd00464">
    <property type="entry name" value="SK"/>
    <property type="match status" value="1"/>
</dbReference>
<dbReference type="AlphaFoldDB" id="A0A3G6ITV1"/>
<dbReference type="Pfam" id="PF01202">
    <property type="entry name" value="SKI"/>
    <property type="match status" value="1"/>
</dbReference>
<comment type="subcellular location">
    <subcellularLocation>
        <location evidence="11">Cytoplasm</location>
    </subcellularLocation>
</comment>
<evidence type="ECO:0000256" key="9">
    <source>
        <dbReference type="ARBA" id="ARBA00023141"/>
    </source>
</evidence>
<comment type="function">
    <text evidence="11">Catalyzes the specific phosphorylation of the 3-hydroxyl group of shikimic acid using ATP as a cosubstrate.</text>
</comment>
<organism evidence="13 14">
    <name type="scientific">Corynebacterium pseudopelargi</name>
    <dbReference type="NCBI Taxonomy" id="2080757"/>
    <lineage>
        <taxon>Bacteria</taxon>
        <taxon>Bacillati</taxon>
        <taxon>Actinomycetota</taxon>
        <taxon>Actinomycetes</taxon>
        <taxon>Mycobacteriales</taxon>
        <taxon>Corynebacteriaceae</taxon>
        <taxon>Corynebacterium</taxon>
    </lineage>
</organism>
<keyword evidence="11" id="KW-0963">Cytoplasm</keyword>
<dbReference type="SUPFAM" id="SSF52540">
    <property type="entry name" value="P-loop containing nucleoside triphosphate hydrolases"/>
    <property type="match status" value="1"/>
</dbReference>
<dbReference type="HAMAP" id="MF_00109">
    <property type="entry name" value="Shikimate_kinase"/>
    <property type="match status" value="1"/>
</dbReference>
<keyword evidence="6 11" id="KW-0547">Nucleotide-binding</keyword>
<reference evidence="13 14" key="1">
    <citation type="submission" date="2018-11" db="EMBL/GenBank/DDBJ databases">
        <authorList>
            <person name="Kleinhagauer T."/>
            <person name="Glaeser S.P."/>
            <person name="Spergser J."/>
            <person name="Ruckert C."/>
            <person name="Kaempfer P."/>
            <person name="Busse H.-J."/>
        </authorList>
    </citation>
    <scope>NUCLEOTIDE SEQUENCE [LARGE SCALE GENOMIC DNA]</scope>
    <source>
        <strain evidence="13 14">812CH</strain>
    </source>
</reference>
<dbReference type="GO" id="GO:0005524">
    <property type="term" value="F:ATP binding"/>
    <property type="evidence" value="ECO:0007669"/>
    <property type="project" value="UniProtKB-UniRule"/>
</dbReference>
<keyword evidence="7 11" id="KW-0418">Kinase</keyword>
<feature type="binding site" evidence="11">
    <location>
        <begin position="24"/>
        <end position="29"/>
    </location>
    <ligand>
        <name>ATP</name>
        <dbReference type="ChEBI" id="CHEBI:30616"/>
    </ligand>
</feature>
<dbReference type="KEGG" id="cpso:CPPEL_05295"/>
<keyword evidence="5 11" id="KW-0808">Transferase</keyword>
<dbReference type="PANTHER" id="PTHR21087:SF16">
    <property type="entry name" value="SHIKIMATE KINASE 1, CHLOROPLASTIC"/>
    <property type="match status" value="1"/>
</dbReference>
<dbReference type="GO" id="GO:0000287">
    <property type="term" value="F:magnesium ion binding"/>
    <property type="evidence" value="ECO:0007669"/>
    <property type="project" value="UniProtKB-UniRule"/>
</dbReference>
<dbReference type="EC" id="2.7.1.71" evidence="3 11"/>
<dbReference type="OrthoDB" id="9800332at2"/>
<proteinExistence type="inferred from homology"/>
<evidence type="ECO:0000256" key="12">
    <source>
        <dbReference type="SAM" id="MobiDB-lite"/>
    </source>
</evidence>
<keyword evidence="11" id="KW-0479">Metal-binding</keyword>
<evidence type="ECO:0000256" key="7">
    <source>
        <dbReference type="ARBA" id="ARBA00022777"/>
    </source>
</evidence>
<feature type="binding site" evidence="11">
    <location>
        <position position="127"/>
    </location>
    <ligand>
        <name>ATP</name>
        <dbReference type="ChEBI" id="CHEBI:30616"/>
    </ligand>
</feature>
<dbReference type="GO" id="GO:0008652">
    <property type="term" value="P:amino acid biosynthetic process"/>
    <property type="evidence" value="ECO:0007669"/>
    <property type="project" value="UniProtKB-KW"/>
</dbReference>
<comment type="catalytic activity">
    <reaction evidence="10 11">
        <text>shikimate + ATP = 3-phosphoshikimate + ADP + H(+)</text>
        <dbReference type="Rhea" id="RHEA:13121"/>
        <dbReference type="ChEBI" id="CHEBI:15378"/>
        <dbReference type="ChEBI" id="CHEBI:30616"/>
        <dbReference type="ChEBI" id="CHEBI:36208"/>
        <dbReference type="ChEBI" id="CHEBI:145989"/>
        <dbReference type="ChEBI" id="CHEBI:456216"/>
        <dbReference type="EC" id="2.7.1.71"/>
    </reaction>
</comment>
<keyword evidence="14" id="KW-1185">Reference proteome</keyword>
<evidence type="ECO:0000256" key="10">
    <source>
        <dbReference type="ARBA" id="ARBA00048567"/>
    </source>
</evidence>
<feature type="binding site" evidence="11">
    <location>
        <position position="146"/>
    </location>
    <ligand>
        <name>substrate</name>
    </ligand>
</feature>
<comment type="subunit">
    <text evidence="11">Monomer.</text>
</comment>
<comment type="cofactor">
    <cofactor evidence="11">
        <name>Mg(2+)</name>
        <dbReference type="ChEBI" id="CHEBI:18420"/>
    </cofactor>
    <text evidence="11">Binds 1 Mg(2+) ion per subunit.</text>
</comment>
<dbReference type="PRINTS" id="PR01100">
    <property type="entry name" value="SHIKIMTKNASE"/>
</dbReference>
<evidence type="ECO:0000256" key="2">
    <source>
        <dbReference type="ARBA" id="ARBA00006997"/>
    </source>
</evidence>
<dbReference type="Gene3D" id="3.40.50.300">
    <property type="entry name" value="P-loop containing nucleotide triphosphate hydrolases"/>
    <property type="match status" value="1"/>
</dbReference>
<accession>A0A3G6ITV1</accession>
<dbReference type="GO" id="GO:0005829">
    <property type="term" value="C:cytosol"/>
    <property type="evidence" value="ECO:0007669"/>
    <property type="project" value="TreeGrafter"/>
</dbReference>
<evidence type="ECO:0000256" key="1">
    <source>
        <dbReference type="ARBA" id="ARBA00004842"/>
    </source>
</evidence>
<comment type="similarity">
    <text evidence="2 11">Belongs to the shikimate kinase family.</text>
</comment>
<feature type="binding site" evidence="11">
    <location>
        <position position="163"/>
    </location>
    <ligand>
        <name>ATP</name>
        <dbReference type="ChEBI" id="CHEBI:30616"/>
    </ligand>
</feature>
<protein>
    <recommendedName>
        <fullName evidence="3 11">Shikimate kinase</fullName>
        <shortName evidence="11">SK</shortName>
        <ecNumber evidence="3 11">2.7.1.71</ecNumber>
    </recommendedName>
</protein>
<sequence>MNPNPGPSKSQITYPLVVLIGPPGAGKTTVGRRLARALSTTFVDSDELIEQQEGESCASIIQTRGEPAFRELEARKVAEALRSQGVVSLGGGAVETEKVRHMLQDHNVVWIDISLEEGLRRTNDPSRPLLQSDDRAATYAAMLQRREPLFKQASKVRVRTHNRSPQRVVADILDAFDDELSNEADPASSNHTLERSEQAHKGRESFPGQGFDQHQKPQHAHLPPST</sequence>
<dbReference type="GO" id="GO:0009073">
    <property type="term" value="P:aromatic amino acid family biosynthetic process"/>
    <property type="evidence" value="ECO:0007669"/>
    <property type="project" value="UniProtKB-KW"/>
</dbReference>
<dbReference type="RefSeq" id="WP_123960140.1">
    <property type="nucleotide sequence ID" value="NZ_CP033898.1"/>
</dbReference>
<dbReference type="GO" id="GO:0009423">
    <property type="term" value="P:chorismate biosynthetic process"/>
    <property type="evidence" value="ECO:0007669"/>
    <property type="project" value="UniProtKB-UniRule"/>
</dbReference>
<feature type="binding site" evidence="11">
    <location>
        <position position="91"/>
    </location>
    <ligand>
        <name>substrate</name>
    </ligand>
</feature>
<evidence type="ECO:0000256" key="11">
    <source>
        <dbReference type="HAMAP-Rule" id="MF_00109"/>
    </source>
</evidence>
<feature type="region of interest" description="Disordered" evidence="12">
    <location>
        <begin position="181"/>
        <end position="226"/>
    </location>
</feature>
<dbReference type="PROSITE" id="PS01128">
    <property type="entry name" value="SHIKIMATE_KINASE"/>
    <property type="match status" value="1"/>
</dbReference>
<dbReference type="EMBL" id="CP033898">
    <property type="protein sequence ID" value="AZA09179.1"/>
    <property type="molecule type" value="Genomic_DNA"/>
</dbReference>
<name>A0A3G6ITV1_9CORY</name>
<feature type="binding site" evidence="11">
    <location>
        <position position="46"/>
    </location>
    <ligand>
        <name>substrate</name>
    </ligand>
</feature>
<evidence type="ECO:0000313" key="13">
    <source>
        <dbReference type="EMBL" id="AZA09179.1"/>
    </source>
</evidence>
<feature type="binding site" evidence="11">
    <location>
        <position position="70"/>
    </location>
    <ligand>
        <name>substrate</name>
    </ligand>
</feature>
<dbReference type="InterPro" id="IPR027417">
    <property type="entry name" value="P-loop_NTPase"/>
</dbReference>
<evidence type="ECO:0000256" key="3">
    <source>
        <dbReference type="ARBA" id="ARBA00012154"/>
    </source>
</evidence>
<dbReference type="GO" id="GO:0004765">
    <property type="term" value="F:shikimate kinase activity"/>
    <property type="evidence" value="ECO:0007669"/>
    <property type="project" value="UniProtKB-UniRule"/>
</dbReference>
<evidence type="ECO:0000313" key="14">
    <source>
        <dbReference type="Proteomes" id="UP000271426"/>
    </source>
</evidence>
<evidence type="ECO:0000256" key="5">
    <source>
        <dbReference type="ARBA" id="ARBA00022679"/>
    </source>
</evidence>
<comment type="pathway">
    <text evidence="1 11">Metabolic intermediate biosynthesis; chorismate biosynthesis; chorismate from D-erythrose 4-phosphate and phosphoenolpyruvate: step 5/7.</text>
</comment>
<keyword evidence="9 11" id="KW-0057">Aromatic amino acid biosynthesis</keyword>
<dbReference type="PANTHER" id="PTHR21087">
    <property type="entry name" value="SHIKIMATE KINASE"/>
    <property type="match status" value="1"/>
</dbReference>
<evidence type="ECO:0000256" key="4">
    <source>
        <dbReference type="ARBA" id="ARBA00022605"/>
    </source>
</evidence>
<feature type="binding site" evidence="11">
    <location>
        <position position="28"/>
    </location>
    <ligand>
        <name>Mg(2+)</name>
        <dbReference type="ChEBI" id="CHEBI:18420"/>
    </ligand>
</feature>
<keyword evidence="4 11" id="KW-0028">Amino-acid biosynthesis</keyword>
<evidence type="ECO:0000256" key="6">
    <source>
        <dbReference type="ARBA" id="ARBA00022741"/>
    </source>
</evidence>